<comment type="caution">
    <text evidence="1">The sequence shown here is derived from an EMBL/GenBank/DDBJ whole genome shotgun (WGS) entry which is preliminary data.</text>
</comment>
<sequence length="106" mass="10611">MDHESTQSASGVSRRGLVRGAGGAALVGAALLAAGRTPAEAETKGTAAAAAGAPVTSHQNVATAAAEPLVVHLVDARTGEMDLYRGSTHTRVRDRDLAARLAAAAR</sequence>
<protein>
    <submittedName>
        <fullName evidence="1">Uncharacterized protein</fullName>
    </submittedName>
</protein>
<dbReference type="InterPro" id="IPR006311">
    <property type="entry name" value="TAT_signal"/>
</dbReference>
<organism evidence="1 2">
    <name type="scientific">Catenulispora yoronensis</name>
    <dbReference type="NCBI Taxonomy" id="450799"/>
    <lineage>
        <taxon>Bacteria</taxon>
        <taxon>Bacillati</taxon>
        <taxon>Actinomycetota</taxon>
        <taxon>Actinomycetes</taxon>
        <taxon>Catenulisporales</taxon>
        <taxon>Catenulisporaceae</taxon>
        <taxon>Catenulispora</taxon>
    </lineage>
</organism>
<dbReference type="RefSeq" id="WP_344667534.1">
    <property type="nucleotide sequence ID" value="NZ_BAAAQN010000025.1"/>
</dbReference>
<proteinExistence type="predicted"/>
<dbReference type="Proteomes" id="UP001500751">
    <property type="component" value="Unassembled WGS sequence"/>
</dbReference>
<evidence type="ECO:0000313" key="1">
    <source>
        <dbReference type="EMBL" id="GAA2037983.1"/>
    </source>
</evidence>
<dbReference type="PROSITE" id="PS51318">
    <property type="entry name" value="TAT"/>
    <property type="match status" value="1"/>
</dbReference>
<name>A0ABN2UIH7_9ACTN</name>
<accession>A0ABN2UIH7</accession>
<evidence type="ECO:0000313" key="2">
    <source>
        <dbReference type="Proteomes" id="UP001500751"/>
    </source>
</evidence>
<gene>
    <name evidence="1" type="ORF">GCM10009839_44280</name>
</gene>
<dbReference type="EMBL" id="BAAAQN010000025">
    <property type="protein sequence ID" value="GAA2037983.1"/>
    <property type="molecule type" value="Genomic_DNA"/>
</dbReference>
<reference evidence="1 2" key="1">
    <citation type="journal article" date="2019" name="Int. J. Syst. Evol. Microbiol.">
        <title>The Global Catalogue of Microorganisms (GCM) 10K type strain sequencing project: providing services to taxonomists for standard genome sequencing and annotation.</title>
        <authorList>
            <consortium name="The Broad Institute Genomics Platform"/>
            <consortium name="The Broad Institute Genome Sequencing Center for Infectious Disease"/>
            <person name="Wu L."/>
            <person name="Ma J."/>
        </authorList>
    </citation>
    <scope>NUCLEOTIDE SEQUENCE [LARGE SCALE GENOMIC DNA]</scope>
    <source>
        <strain evidence="1 2">JCM 16014</strain>
    </source>
</reference>
<keyword evidence="2" id="KW-1185">Reference proteome</keyword>